<dbReference type="OrthoDB" id="9793802at2"/>
<organism evidence="1 2">
    <name type="scientific">Photobacterium toruni</name>
    <dbReference type="NCBI Taxonomy" id="1935446"/>
    <lineage>
        <taxon>Bacteria</taxon>
        <taxon>Pseudomonadati</taxon>
        <taxon>Pseudomonadota</taxon>
        <taxon>Gammaproteobacteria</taxon>
        <taxon>Vibrionales</taxon>
        <taxon>Vibrionaceae</taxon>
        <taxon>Photobacterium</taxon>
    </lineage>
</organism>
<gene>
    <name evidence="1" type="ORF">CZ814_03895</name>
</gene>
<dbReference type="RefSeq" id="WP_080176522.1">
    <property type="nucleotide sequence ID" value="NZ_AP024854.1"/>
</dbReference>
<proteinExistence type="predicted"/>
<name>A0A1T4UYP4_9GAMM</name>
<evidence type="ECO:0000313" key="2">
    <source>
        <dbReference type="Proteomes" id="UP000191116"/>
    </source>
</evidence>
<sequence length="325" mass="36533">MSLPKAFVVPEFETLLSEYIEAAVAYCAKSDTDKAQLLHQAMTNDGELLAQVTQAFVLKRVAEIREQNHQALQMFRKFVTESDMVDLLALQYGLKRQILTPSDNSIFPPKPAIMESDASLLQRFDLAPYQFHTTGTRMGYKFHALTLDERPLIKIESEPDAVVMRYEFQHLNRPMPVKDAMPKMLEPNSGKVCVAVLSREHPQGIASAALLKRVADYLQRDDIAQESDEITTKSAAPKLYRIVASVYTGSDPSSHVDKAQAEHAAWTLAEKRHKLNGIVDREEVAHILYELGAKRAKVHEPAADVICQWDEAPYCTEVIIDVRGD</sequence>
<accession>A0A1T4UYP4</accession>
<evidence type="ECO:0000313" key="1">
    <source>
        <dbReference type="EMBL" id="SKA57765.1"/>
    </source>
</evidence>
<protein>
    <submittedName>
        <fullName evidence="1">Baseplate J-like protein</fullName>
    </submittedName>
</protein>
<reference evidence="1 2" key="1">
    <citation type="submission" date="2017-02" db="EMBL/GenBank/DDBJ databases">
        <authorList>
            <person name="Peterson S.W."/>
        </authorList>
    </citation>
    <scope>NUCLEOTIDE SEQUENCE [LARGE SCALE GENOMIC DNA]</scope>
    <source>
        <strain evidence="1 2">CECT 9189</strain>
    </source>
</reference>
<dbReference type="EMBL" id="FUWP01000042">
    <property type="protein sequence ID" value="SKA57765.1"/>
    <property type="molecule type" value="Genomic_DNA"/>
</dbReference>
<dbReference type="AlphaFoldDB" id="A0A1T4UYP4"/>
<dbReference type="Proteomes" id="UP000191116">
    <property type="component" value="Unassembled WGS sequence"/>
</dbReference>